<evidence type="ECO:0000313" key="2">
    <source>
        <dbReference type="RefSeq" id="XP_073776525.1"/>
    </source>
</evidence>
<keyword evidence="1" id="KW-1185">Reference proteome</keyword>
<gene>
    <name evidence="2" type="primary">ipp</name>
    <name evidence="2" type="synonym">zgc:171487</name>
</gene>
<proteinExistence type="predicted"/>
<dbReference type="Proteomes" id="UP000000437">
    <property type="component" value="Chromosome 2"/>
</dbReference>
<evidence type="ECO:0000313" key="1">
    <source>
        <dbReference type="Proteomes" id="UP000000437"/>
    </source>
</evidence>
<accession>A0AC58H3G8</accession>
<dbReference type="RefSeq" id="XP_073776525.1">
    <property type="nucleotide sequence ID" value="XM_073920424.1"/>
</dbReference>
<reference evidence="2" key="1">
    <citation type="submission" date="2025-08" db="UniProtKB">
        <authorList>
            <consortium name="RefSeq"/>
        </authorList>
    </citation>
    <scope>IDENTIFICATION</scope>
    <source>
        <strain evidence="2">Tuebingen</strain>
        <tissue evidence="2">Fibroblasts and whole tissue</tissue>
    </source>
</reference>
<organism evidence="1 2">
    <name type="scientific">Danio rerio</name>
    <name type="common">Zebrafish</name>
    <name type="synonym">Brachydanio rerio</name>
    <dbReference type="NCBI Taxonomy" id="7955"/>
    <lineage>
        <taxon>Eukaryota</taxon>
        <taxon>Metazoa</taxon>
        <taxon>Chordata</taxon>
        <taxon>Craniata</taxon>
        <taxon>Vertebrata</taxon>
        <taxon>Euteleostomi</taxon>
        <taxon>Actinopterygii</taxon>
        <taxon>Neopterygii</taxon>
        <taxon>Teleostei</taxon>
        <taxon>Ostariophysi</taxon>
        <taxon>Cypriniformes</taxon>
        <taxon>Danionidae</taxon>
        <taxon>Danioninae</taxon>
        <taxon>Danio</taxon>
    </lineage>
</organism>
<name>A0AC58H3G8_DANRE</name>
<protein>
    <submittedName>
        <fullName evidence="2">Actin-binding protein IPP isoform X2</fullName>
    </submittedName>
</protein>
<sequence length="407" mass="45565">MSSDQLVKLLRSEELRIEDEYQVFTAAMDWLHHDVPHRKKHVVEVLEPVRFPLLSPQRLYKYIEGISDFSLRVALQTLLREYTEVSKSPKESKPFSLLQTAKTRPRRKARKYLYAIGGYTRLQGGRWSDSRALSCVERFDSFSQYWTTVSSLHQARSGLGVAVLEGMIYVIGGEKDSMIFDCTERYDPVTKQWAAVASLNFPRCGVGVCSCHGALYALGGWIGSEIGKTMERYDPEENKWEVIGSMAVPRYYFGCCELQGFIYVIGGISDEGTELRSAEVYDPISRRWSALPVMVTRRAYVGVASLNNCIYAVGGWNEALGSLDTVEKYCLEEEKWVEVASMSVPRAGVTVAAVNGLLYAVGGRTTSRDFSAPVTVDSVEIYDPHLDTWTEIGNMITSRCDGGVAVL</sequence>